<proteinExistence type="predicted"/>
<feature type="domain" description="Pyridoxamine kinase/Phosphomethylpyrimidine kinase" evidence="12">
    <location>
        <begin position="14"/>
        <end position="241"/>
    </location>
</feature>
<keyword evidence="5" id="KW-0808">Transferase</keyword>
<evidence type="ECO:0000259" key="12">
    <source>
        <dbReference type="Pfam" id="PF08543"/>
    </source>
</evidence>
<dbReference type="GO" id="GO:0008972">
    <property type="term" value="F:phosphomethylpyrimidine kinase activity"/>
    <property type="evidence" value="ECO:0007669"/>
    <property type="project" value="UniProtKB-EC"/>
</dbReference>
<keyword evidence="6" id="KW-0547">Nucleotide-binding</keyword>
<dbReference type="AlphaFoldDB" id="A0A8J2XKJ8"/>
<evidence type="ECO:0000256" key="4">
    <source>
        <dbReference type="ARBA" id="ARBA00004769"/>
    </source>
</evidence>
<dbReference type="CDD" id="cd01169">
    <property type="entry name" value="HMPP_kinase"/>
    <property type="match status" value="1"/>
</dbReference>
<keyword evidence="8" id="KW-0067">ATP-binding</keyword>
<organism evidence="13 14">
    <name type="scientific">Sediminivirga luteola</name>
    <dbReference type="NCBI Taxonomy" id="1774748"/>
    <lineage>
        <taxon>Bacteria</taxon>
        <taxon>Bacillati</taxon>
        <taxon>Actinomycetota</taxon>
        <taxon>Actinomycetes</taxon>
        <taxon>Micrococcales</taxon>
        <taxon>Brevibacteriaceae</taxon>
        <taxon>Sediminivirga</taxon>
    </lineage>
</organism>
<dbReference type="Pfam" id="PF03070">
    <property type="entry name" value="TENA_THI-4"/>
    <property type="match status" value="1"/>
</dbReference>
<evidence type="ECO:0000313" key="14">
    <source>
        <dbReference type="Proteomes" id="UP000616114"/>
    </source>
</evidence>
<dbReference type="SUPFAM" id="SSF48613">
    <property type="entry name" value="Heme oxygenase-like"/>
    <property type="match status" value="1"/>
</dbReference>
<evidence type="ECO:0000256" key="1">
    <source>
        <dbReference type="ARBA" id="ARBA00000151"/>
    </source>
</evidence>
<keyword evidence="9" id="KW-0784">Thiamine biosynthesis</keyword>
<accession>A0A8J2XKJ8</accession>
<dbReference type="GO" id="GO:0009229">
    <property type="term" value="P:thiamine diphosphate biosynthetic process"/>
    <property type="evidence" value="ECO:0007669"/>
    <property type="project" value="UniProtKB-UniPathway"/>
</dbReference>
<dbReference type="RefSeq" id="WP_188549984.1">
    <property type="nucleotide sequence ID" value="NZ_BMFY01000004.1"/>
</dbReference>
<evidence type="ECO:0000256" key="9">
    <source>
        <dbReference type="ARBA" id="ARBA00022977"/>
    </source>
</evidence>
<dbReference type="NCBIfam" id="TIGR00097">
    <property type="entry name" value="HMP-P_kinase"/>
    <property type="match status" value="1"/>
</dbReference>
<evidence type="ECO:0000256" key="3">
    <source>
        <dbReference type="ARBA" id="ARBA00003848"/>
    </source>
</evidence>
<dbReference type="CDD" id="cd19365">
    <property type="entry name" value="TenA_C-like"/>
    <property type="match status" value="1"/>
</dbReference>
<dbReference type="SUPFAM" id="SSF53613">
    <property type="entry name" value="Ribokinase-like"/>
    <property type="match status" value="1"/>
</dbReference>
<dbReference type="Gene3D" id="3.40.1190.20">
    <property type="match status" value="1"/>
</dbReference>
<comment type="caution">
    <text evidence="13">The sequence shown here is derived from an EMBL/GenBank/DDBJ whole genome shotgun (WGS) entry which is preliminary data.</text>
</comment>
<gene>
    <name evidence="13" type="primary">theD</name>
    <name evidence="13" type="ORF">GCM10011333_11550</name>
</gene>
<evidence type="ECO:0000313" key="13">
    <source>
        <dbReference type="EMBL" id="GGA10467.1"/>
    </source>
</evidence>
<reference evidence="13" key="1">
    <citation type="journal article" date="2014" name="Int. J. Syst. Evol. Microbiol.">
        <title>Complete genome sequence of Corynebacterium casei LMG S-19264T (=DSM 44701T), isolated from a smear-ripened cheese.</title>
        <authorList>
            <consortium name="US DOE Joint Genome Institute (JGI-PGF)"/>
            <person name="Walter F."/>
            <person name="Albersmeier A."/>
            <person name="Kalinowski J."/>
            <person name="Ruckert C."/>
        </authorList>
    </citation>
    <scope>NUCLEOTIDE SEQUENCE</scope>
    <source>
        <strain evidence="13">CGMCC 1.12785</strain>
    </source>
</reference>
<dbReference type="InterPro" id="IPR004399">
    <property type="entry name" value="HMP/HMP-P_kinase_dom"/>
</dbReference>
<dbReference type="InterPro" id="IPR016084">
    <property type="entry name" value="Haem_Oase-like_multi-hlx"/>
</dbReference>
<comment type="catalytic activity">
    <reaction evidence="2">
        <text>4-amino-2-methyl-5-(phosphooxymethyl)pyrimidine + ATP = 4-amino-2-methyl-5-(diphosphooxymethyl)pyrimidine + ADP</text>
        <dbReference type="Rhea" id="RHEA:19893"/>
        <dbReference type="ChEBI" id="CHEBI:30616"/>
        <dbReference type="ChEBI" id="CHEBI:57841"/>
        <dbReference type="ChEBI" id="CHEBI:58354"/>
        <dbReference type="ChEBI" id="CHEBI:456216"/>
        <dbReference type="EC" id="2.7.4.7"/>
    </reaction>
</comment>
<keyword evidence="7 13" id="KW-0418">Kinase</keyword>
<dbReference type="Pfam" id="PF08543">
    <property type="entry name" value="Phos_pyr_kin"/>
    <property type="match status" value="1"/>
</dbReference>
<dbReference type="PANTHER" id="PTHR20858">
    <property type="entry name" value="PHOSPHOMETHYLPYRIMIDINE KINASE"/>
    <property type="match status" value="1"/>
</dbReference>
<name>A0A8J2XKJ8_9MICO</name>
<feature type="domain" description="Thiaminase-2/PQQC" evidence="11">
    <location>
        <begin position="358"/>
        <end position="557"/>
    </location>
</feature>
<comment type="catalytic activity">
    <reaction evidence="1">
        <text>4-amino-5-hydroxymethyl-2-methylpyrimidine + ATP = 4-amino-2-methyl-5-(phosphooxymethyl)pyrimidine + ADP + H(+)</text>
        <dbReference type="Rhea" id="RHEA:23096"/>
        <dbReference type="ChEBI" id="CHEBI:15378"/>
        <dbReference type="ChEBI" id="CHEBI:16892"/>
        <dbReference type="ChEBI" id="CHEBI:30616"/>
        <dbReference type="ChEBI" id="CHEBI:58354"/>
        <dbReference type="ChEBI" id="CHEBI:456216"/>
        <dbReference type="EC" id="2.7.1.49"/>
    </reaction>
</comment>
<evidence type="ECO:0000256" key="6">
    <source>
        <dbReference type="ARBA" id="ARBA00022741"/>
    </source>
</evidence>
<dbReference type="PANTHER" id="PTHR20858:SF17">
    <property type="entry name" value="HYDROXYMETHYLPYRIMIDINE_PHOSPHOMETHYLPYRIMIDINE KINASE THI20-RELATED"/>
    <property type="match status" value="1"/>
</dbReference>
<dbReference type="InterPro" id="IPR013749">
    <property type="entry name" value="PM/HMP-P_kinase-1"/>
</dbReference>
<evidence type="ECO:0000256" key="10">
    <source>
        <dbReference type="SAM" id="MobiDB-lite"/>
    </source>
</evidence>
<comment type="pathway">
    <text evidence="4">Cofactor biosynthesis; thiamine diphosphate biosynthesis; 4-amino-2-methyl-5-diphosphomethylpyrimidine from 5-amino-1-(5-phospho-D-ribosyl)imidazole: step 3/3.</text>
</comment>
<dbReference type="InterPro" id="IPR004305">
    <property type="entry name" value="Thiaminase-2/PQQC"/>
</dbReference>
<evidence type="ECO:0000256" key="8">
    <source>
        <dbReference type="ARBA" id="ARBA00022840"/>
    </source>
</evidence>
<dbReference type="Proteomes" id="UP000616114">
    <property type="component" value="Unassembled WGS sequence"/>
</dbReference>
<dbReference type="GO" id="GO:0005829">
    <property type="term" value="C:cytosol"/>
    <property type="evidence" value="ECO:0007669"/>
    <property type="project" value="TreeGrafter"/>
</dbReference>
<dbReference type="GO" id="GO:0009228">
    <property type="term" value="P:thiamine biosynthetic process"/>
    <property type="evidence" value="ECO:0007669"/>
    <property type="project" value="UniProtKB-KW"/>
</dbReference>
<dbReference type="EMBL" id="BMFY01000004">
    <property type="protein sequence ID" value="GGA10467.1"/>
    <property type="molecule type" value="Genomic_DNA"/>
</dbReference>
<dbReference type="GO" id="GO:0008902">
    <property type="term" value="F:hydroxymethylpyrimidine kinase activity"/>
    <property type="evidence" value="ECO:0007669"/>
    <property type="project" value="UniProtKB-EC"/>
</dbReference>
<dbReference type="InterPro" id="IPR029056">
    <property type="entry name" value="Ribokinase-like"/>
</dbReference>
<feature type="region of interest" description="Disordered" evidence="10">
    <location>
        <begin position="317"/>
        <end position="338"/>
    </location>
</feature>
<dbReference type="GO" id="GO:0005524">
    <property type="term" value="F:ATP binding"/>
    <property type="evidence" value="ECO:0007669"/>
    <property type="project" value="UniProtKB-KW"/>
</dbReference>
<sequence length="564" mass="59951">MTRPPVALTIAGTDPSGGAGIQADLKAFTARRAYGTSVLTALVAQNTHGVERIYPLETGFVADQLESVLSDLPVDAAKTGMLFNAGIVELVAAQSARLGFLVVDPVMVSTSGHPLLEEDAVAAMRERLLPVADLVTPNLPEAALLLGEDEPAAADPAAMRAQARRLLDRGPAAVLLKGGHLDSGELVDVLAVRDESAGGVRIEEFPGRRVDTPHTHGTGCTLSAAIVAEIARSRQEGEAIDADGIVRAVRAALGYLSRALRSGAAWQLSLRPEGSHGPVDHLVDLTTTPGAASADAAAVQEAADAAVQEAADAAVREAADEPRGPELAGPTSRWAAGEHSQAAWDAGADYRRQTDELPFLRELAGGTLDRLSFVNYIVQDEHYLLGYARAMSLLAARTGSTEEARFWAGNAAEAIAEEQRMHANLLADSAFAAAMQQLEDRGLTAPSPTTEGYTSWLVSQAAVAEYEVAVAAVLPCFWIYAQLGKDLKARLGETGLEGHPYREWIAAYGAPEFDEAVRQAVGIFERSAASAPAPVRERMIAAFTQACRYERDFFDHAHRLRTWE</sequence>
<keyword evidence="14" id="KW-1185">Reference proteome</keyword>
<evidence type="ECO:0000256" key="7">
    <source>
        <dbReference type="ARBA" id="ARBA00022777"/>
    </source>
</evidence>
<dbReference type="Gene3D" id="1.20.910.10">
    <property type="entry name" value="Heme oxygenase-like"/>
    <property type="match status" value="1"/>
</dbReference>
<evidence type="ECO:0000256" key="2">
    <source>
        <dbReference type="ARBA" id="ARBA00000565"/>
    </source>
</evidence>
<comment type="function">
    <text evidence="3">Catalyzes the phosphorylation of hydroxymethylpyrimidine phosphate (HMP-P) to HMP-PP, and of HMP to HMP-P.</text>
</comment>
<evidence type="ECO:0000259" key="11">
    <source>
        <dbReference type="Pfam" id="PF03070"/>
    </source>
</evidence>
<dbReference type="FunFam" id="3.40.1190.20:FF:000003">
    <property type="entry name" value="Phosphomethylpyrimidine kinase ThiD"/>
    <property type="match status" value="1"/>
</dbReference>
<reference evidence="13" key="2">
    <citation type="submission" date="2020-09" db="EMBL/GenBank/DDBJ databases">
        <authorList>
            <person name="Sun Q."/>
            <person name="Zhou Y."/>
        </authorList>
    </citation>
    <scope>NUCLEOTIDE SEQUENCE</scope>
    <source>
        <strain evidence="13">CGMCC 1.12785</strain>
    </source>
</reference>
<evidence type="ECO:0000256" key="5">
    <source>
        <dbReference type="ARBA" id="ARBA00022679"/>
    </source>
</evidence>
<dbReference type="UniPathway" id="UPA00060">
    <property type="reaction ID" value="UER00138"/>
</dbReference>
<protein>
    <submittedName>
        <fullName evidence="13">Bifunctional hydroxymethylpyrimidine kinase/phosphomethylpyrimidine kinase</fullName>
    </submittedName>
</protein>